<comment type="caution">
    <text evidence="1">The sequence shown here is derived from an EMBL/GenBank/DDBJ whole genome shotgun (WGS) entry which is preliminary data.</text>
</comment>
<name>A0A399SQN5_9BACT</name>
<protein>
    <recommendedName>
        <fullName evidence="3">Gylcosyl hydrolase 115 C-terminal domain-containing protein</fullName>
    </recommendedName>
</protein>
<evidence type="ECO:0000313" key="2">
    <source>
        <dbReference type="Proteomes" id="UP000265926"/>
    </source>
</evidence>
<accession>A0A399SQN5</accession>
<gene>
    <name evidence="1" type="ORF">D1614_19395</name>
</gene>
<evidence type="ECO:0000313" key="1">
    <source>
        <dbReference type="EMBL" id="RIJ46366.1"/>
    </source>
</evidence>
<organism evidence="1 2">
    <name type="scientific">Maribellus luteus</name>
    <dbReference type="NCBI Taxonomy" id="2305463"/>
    <lineage>
        <taxon>Bacteria</taxon>
        <taxon>Pseudomonadati</taxon>
        <taxon>Bacteroidota</taxon>
        <taxon>Bacteroidia</taxon>
        <taxon>Marinilabiliales</taxon>
        <taxon>Prolixibacteraceae</taxon>
        <taxon>Maribellus</taxon>
    </lineage>
</organism>
<sequence length="215" mass="23889">MNKILSVTGISKKAENVYWLADKQKSPLAFSFSQVVTTIALPNQQPDPFVSVVVMEFKHYPAIQDGLVAKTVAGGFSLTPQNLEKAKGNTIIQDSERYGSVPAHVSVSKKSTYQWRIFVDQPCSMNADVSYNFQGKSKNGTIIIRCAGKSVQSELKPTGQTVGEPRSDWQINSFKSHRIGTLLFPSPGFYDVEMEIVPGKNEDVGFQWLWLGRLK</sequence>
<dbReference type="Proteomes" id="UP000265926">
    <property type="component" value="Unassembled WGS sequence"/>
</dbReference>
<keyword evidence="2" id="KW-1185">Reference proteome</keyword>
<dbReference type="EMBL" id="QWGR01000015">
    <property type="protein sequence ID" value="RIJ46366.1"/>
    <property type="molecule type" value="Genomic_DNA"/>
</dbReference>
<proteinExistence type="predicted"/>
<dbReference type="AlphaFoldDB" id="A0A399SQN5"/>
<evidence type="ECO:0008006" key="3">
    <source>
        <dbReference type="Google" id="ProtNLM"/>
    </source>
</evidence>
<reference evidence="1 2" key="1">
    <citation type="submission" date="2018-08" db="EMBL/GenBank/DDBJ databases">
        <title>Pallidiluteibacterium maritimus gen. nov., sp. nov., isolated from coastal sediment.</title>
        <authorList>
            <person name="Zhou L.Y."/>
        </authorList>
    </citation>
    <scope>NUCLEOTIDE SEQUENCE [LARGE SCALE GENOMIC DNA]</scope>
    <source>
        <strain evidence="1 2">XSD2</strain>
    </source>
</reference>